<dbReference type="Proteomes" id="UP000820818">
    <property type="component" value="Linkage Group LG5"/>
</dbReference>
<gene>
    <name evidence="1" type="ORF">GHT06_015638</name>
</gene>
<proteinExistence type="predicted"/>
<accession>A0AAD5KSR8</accession>
<evidence type="ECO:0000313" key="2">
    <source>
        <dbReference type="Proteomes" id="UP000820818"/>
    </source>
</evidence>
<dbReference type="AlphaFoldDB" id="A0AAD5KSR8"/>
<protein>
    <submittedName>
        <fullName evidence="1">Uncharacterized protein</fullName>
    </submittedName>
</protein>
<comment type="caution">
    <text evidence="1">The sequence shown here is derived from an EMBL/GenBank/DDBJ whole genome shotgun (WGS) entry which is preliminary data.</text>
</comment>
<keyword evidence="2" id="KW-1185">Reference proteome</keyword>
<name>A0AAD5KSR8_9CRUS</name>
<organism evidence="1 2">
    <name type="scientific">Daphnia sinensis</name>
    <dbReference type="NCBI Taxonomy" id="1820382"/>
    <lineage>
        <taxon>Eukaryota</taxon>
        <taxon>Metazoa</taxon>
        <taxon>Ecdysozoa</taxon>
        <taxon>Arthropoda</taxon>
        <taxon>Crustacea</taxon>
        <taxon>Branchiopoda</taxon>
        <taxon>Diplostraca</taxon>
        <taxon>Cladocera</taxon>
        <taxon>Anomopoda</taxon>
        <taxon>Daphniidae</taxon>
        <taxon>Daphnia</taxon>
        <taxon>Daphnia similis group</taxon>
    </lineage>
</organism>
<evidence type="ECO:0000313" key="1">
    <source>
        <dbReference type="EMBL" id="KAI9558849.1"/>
    </source>
</evidence>
<reference evidence="1 2" key="1">
    <citation type="submission" date="2022-05" db="EMBL/GenBank/DDBJ databases">
        <title>A multi-omics perspective on studying reproductive biology in Daphnia sinensis.</title>
        <authorList>
            <person name="Jia J."/>
        </authorList>
    </citation>
    <scope>NUCLEOTIDE SEQUENCE [LARGE SCALE GENOMIC DNA]</scope>
    <source>
        <strain evidence="1 2">WSL</strain>
    </source>
</reference>
<dbReference type="EMBL" id="WJBH02000005">
    <property type="protein sequence ID" value="KAI9558849.1"/>
    <property type="molecule type" value="Genomic_DNA"/>
</dbReference>
<sequence length="88" mass="9855">MFAASETRERKIECSLLYGVSSFLHVWRIVDVQQPHFCAVDSIVEPPTSISSINKFDLELCNRAELNPALRNGKAGCHLHVTLGSDRE</sequence>